<dbReference type="EMBL" id="FQVA01000002">
    <property type="protein sequence ID" value="SHF53285.1"/>
    <property type="molecule type" value="Genomic_DNA"/>
</dbReference>
<dbReference type="RefSeq" id="WP_073275008.1">
    <property type="nucleotide sequence ID" value="NZ_FQVA01000002.1"/>
</dbReference>
<dbReference type="GO" id="GO:0044010">
    <property type="term" value="P:single-species biofilm formation"/>
    <property type="evidence" value="ECO:0007669"/>
    <property type="project" value="TreeGrafter"/>
</dbReference>
<dbReference type="InterPro" id="IPR007384">
    <property type="entry name" value="UCP006257"/>
</dbReference>
<dbReference type="Gene3D" id="1.20.1440.40">
    <property type="entry name" value="YqcC-like"/>
    <property type="match status" value="1"/>
</dbReference>
<dbReference type="PANTHER" id="PTHR39586">
    <property type="entry name" value="CYTOPLASMIC PROTEIN-RELATED"/>
    <property type="match status" value="1"/>
</dbReference>
<dbReference type="InterPro" id="IPR023376">
    <property type="entry name" value="YqcC-like_dom"/>
</dbReference>
<keyword evidence="3" id="KW-1185">Reference proteome</keyword>
<dbReference type="InterPro" id="IPR036814">
    <property type="entry name" value="YqcC-like_sf"/>
</dbReference>
<evidence type="ECO:0000259" key="1">
    <source>
        <dbReference type="Pfam" id="PF04287"/>
    </source>
</evidence>
<organism evidence="2 3">
    <name type="scientific">Microbulbifer donghaiensis</name>
    <dbReference type="NCBI Taxonomy" id="494016"/>
    <lineage>
        <taxon>Bacteria</taxon>
        <taxon>Pseudomonadati</taxon>
        <taxon>Pseudomonadota</taxon>
        <taxon>Gammaproteobacteria</taxon>
        <taxon>Cellvibrionales</taxon>
        <taxon>Microbulbiferaceae</taxon>
        <taxon>Microbulbifer</taxon>
    </lineage>
</organism>
<gene>
    <name evidence="2" type="ORF">SAMN04487965_2173</name>
</gene>
<feature type="domain" description="YqcC-like" evidence="1">
    <location>
        <begin position="8"/>
        <end position="103"/>
    </location>
</feature>
<dbReference type="Proteomes" id="UP000184170">
    <property type="component" value="Unassembled WGS sequence"/>
</dbReference>
<protein>
    <submittedName>
        <fullName evidence="2">Uncharacterized conserved protein YqcC, DUF446 family</fullName>
    </submittedName>
</protein>
<dbReference type="STRING" id="494016.SAMN04487965_2173"/>
<proteinExistence type="predicted"/>
<evidence type="ECO:0000313" key="3">
    <source>
        <dbReference type="Proteomes" id="UP000184170"/>
    </source>
</evidence>
<sequence length="108" mass="12241">MNPIYDDVATLLLKLEAELRRLQLWEDQAPPAEALASTEPFCVDTLTLPQWLQFVFVPRMIELIENVRPLPDQCGIAPIAEEYFRGGDYTAGGLIQLLAEIDERLQRG</sequence>
<dbReference type="PANTHER" id="PTHR39586:SF1">
    <property type="entry name" value="CYTOPLASMIC PROTEIN"/>
    <property type="match status" value="1"/>
</dbReference>
<dbReference type="AlphaFoldDB" id="A0A1M5CEX4"/>
<evidence type="ECO:0000313" key="2">
    <source>
        <dbReference type="EMBL" id="SHF53285.1"/>
    </source>
</evidence>
<dbReference type="SUPFAM" id="SSF158452">
    <property type="entry name" value="YqcC-like"/>
    <property type="match status" value="1"/>
</dbReference>
<dbReference type="OrthoDB" id="8794567at2"/>
<name>A0A1M5CEX4_9GAMM</name>
<accession>A0A1M5CEX4</accession>
<dbReference type="PIRSF" id="PIRSF006257">
    <property type="entry name" value="UCP006257"/>
    <property type="match status" value="1"/>
</dbReference>
<dbReference type="Pfam" id="PF04287">
    <property type="entry name" value="DUF446"/>
    <property type="match status" value="1"/>
</dbReference>
<reference evidence="3" key="1">
    <citation type="submission" date="2016-11" db="EMBL/GenBank/DDBJ databases">
        <authorList>
            <person name="Varghese N."/>
            <person name="Submissions S."/>
        </authorList>
    </citation>
    <scope>NUCLEOTIDE SEQUENCE [LARGE SCALE GENOMIC DNA]</scope>
    <source>
        <strain evidence="3">CGMCC 1.7063</strain>
    </source>
</reference>